<dbReference type="AlphaFoldDB" id="A0A5N6JMZ4"/>
<dbReference type="PANTHER" id="PTHR42339:SF1">
    <property type="entry name" value="HISTONE H1"/>
    <property type="match status" value="1"/>
</dbReference>
<feature type="domain" description="DUF7726" evidence="2">
    <location>
        <begin position="152"/>
        <end position="221"/>
    </location>
</feature>
<feature type="compositionally biased region" description="Polar residues" evidence="1">
    <location>
        <begin position="115"/>
        <end position="124"/>
    </location>
</feature>
<proteinExistence type="predicted"/>
<protein>
    <recommendedName>
        <fullName evidence="2">DUF7726 domain-containing protein</fullName>
    </recommendedName>
</protein>
<evidence type="ECO:0000313" key="4">
    <source>
        <dbReference type="Proteomes" id="UP000326289"/>
    </source>
</evidence>
<dbReference type="Pfam" id="PF24852">
    <property type="entry name" value="DUF7726"/>
    <property type="match status" value="2"/>
</dbReference>
<dbReference type="PANTHER" id="PTHR42339">
    <property type="entry name" value="HISTONE H1"/>
    <property type="match status" value="1"/>
</dbReference>
<keyword evidence="4" id="KW-1185">Reference proteome</keyword>
<feature type="region of interest" description="Disordered" evidence="1">
    <location>
        <begin position="68"/>
        <end position="144"/>
    </location>
</feature>
<feature type="compositionally biased region" description="Acidic residues" evidence="1">
    <location>
        <begin position="134"/>
        <end position="144"/>
    </location>
</feature>
<organism evidence="3 4">
    <name type="scientific">Aspergillus minisclerotigenes</name>
    <dbReference type="NCBI Taxonomy" id="656917"/>
    <lineage>
        <taxon>Eukaryota</taxon>
        <taxon>Fungi</taxon>
        <taxon>Dikarya</taxon>
        <taxon>Ascomycota</taxon>
        <taxon>Pezizomycotina</taxon>
        <taxon>Eurotiomycetes</taxon>
        <taxon>Eurotiomycetidae</taxon>
        <taxon>Eurotiales</taxon>
        <taxon>Aspergillaceae</taxon>
        <taxon>Aspergillus</taxon>
        <taxon>Aspergillus subgen. Circumdati</taxon>
    </lineage>
</organism>
<dbReference type="Proteomes" id="UP000326289">
    <property type="component" value="Unassembled WGS sequence"/>
</dbReference>
<dbReference type="InterPro" id="IPR056143">
    <property type="entry name" value="DUF7726"/>
</dbReference>
<evidence type="ECO:0000313" key="3">
    <source>
        <dbReference type="EMBL" id="KAB8279127.1"/>
    </source>
</evidence>
<sequence>MKWSVRTRVVYITELPQMDLSHNPPISQRQAKACPEPVQPVDHIISILSHSLAKGYLSVSGNHASCRQKASARAPLDAADPNGLVSQPQPPISTSHIPDVRPGDENPNPVVLSPDKSTQSTVSTAGKKRKADASEPEEVEEIDDEDPRLDILKWNCTQVRRKIKNFIESKEMKIGEFQDAIGVSSRSYNTFLKMTGEKGSESNTYFHAHRFFLKRELQGIKEPKKKPASKQAKLDTEKKYDVSGIHLPGEEEGKVRVYDTCDEVRKKIHAHLRDPNVTKAGFLREIVKTYPPEQAVKFQGNSLTRFLDMSGANAGNTNAVFYAAYVFFEKLRIRDGQPKTKFREEMEKIWRSHGGFDIKTPHHKGYWCDASEFVYVDKYGQTGFGKRR</sequence>
<name>A0A5N6JMZ4_9EURO</name>
<feature type="compositionally biased region" description="Polar residues" evidence="1">
    <location>
        <begin position="84"/>
        <end position="96"/>
    </location>
</feature>
<evidence type="ECO:0000256" key="1">
    <source>
        <dbReference type="SAM" id="MobiDB-lite"/>
    </source>
</evidence>
<accession>A0A5N6JMZ4</accession>
<gene>
    <name evidence="3" type="ORF">BDV30DRAFT_233004</name>
</gene>
<dbReference type="EMBL" id="ML732765">
    <property type="protein sequence ID" value="KAB8279127.1"/>
    <property type="molecule type" value="Genomic_DNA"/>
</dbReference>
<feature type="domain" description="DUF7726" evidence="2">
    <location>
        <begin position="256"/>
        <end position="336"/>
    </location>
</feature>
<reference evidence="3 4" key="1">
    <citation type="submission" date="2019-04" db="EMBL/GenBank/DDBJ databases">
        <title>Fungal friends and foes A comparative genomics study of 23 Aspergillus species from section Flavi.</title>
        <authorList>
            <consortium name="DOE Joint Genome Institute"/>
            <person name="Kjaerbolling I."/>
            <person name="Vesth T.C."/>
            <person name="Frisvad J.C."/>
            <person name="Nybo J.L."/>
            <person name="Theobald S."/>
            <person name="Kildgaard S."/>
            <person name="Petersen T.I."/>
            <person name="Kuo A."/>
            <person name="Sato A."/>
            <person name="Lyhne E.K."/>
            <person name="Kogle M.E."/>
            <person name="Wiebenga A."/>
            <person name="Kun R.S."/>
            <person name="Lubbers R.J."/>
            <person name="Makela M.R."/>
            <person name="Barry K."/>
            <person name="Chovatia M."/>
            <person name="Clum A."/>
            <person name="Daum C."/>
            <person name="Haridas S."/>
            <person name="He G."/>
            <person name="LaButti K."/>
            <person name="Lipzen A."/>
            <person name="Mondo S."/>
            <person name="Pangilinan J."/>
            <person name="Riley R."/>
            <person name="Salamov A."/>
            <person name="Simmons B.A."/>
            <person name="Magnuson J.K."/>
            <person name="Henrissat B."/>
            <person name="Mortensen U.H."/>
            <person name="Larsen T.O."/>
            <person name="De vries R.P."/>
            <person name="Grigoriev I.V."/>
            <person name="Machida M."/>
            <person name="Baker S.E."/>
            <person name="Andersen M.R."/>
        </authorList>
    </citation>
    <scope>NUCLEOTIDE SEQUENCE [LARGE SCALE GENOMIC DNA]</scope>
    <source>
        <strain evidence="3 4">CBS 117635</strain>
    </source>
</reference>
<evidence type="ECO:0000259" key="2">
    <source>
        <dbReference type="Pfam" id="PF24852"/>
    </source>
</evidence>